<evidence type="ECO:0000259" key="9">
    <source>
        <dbReference type="Pfam" id="PF17171"/>
    </source>
</evidence>
<evidence type="ECO:0000256" key="3">
    <source>
        <dbReference type="ARBA" id="ARBA00022787"/>
    </source>
</evidence>
<evidence type="ECO:0000313" key="11">
    <source>
        <dbReference type="EMBL" id="CAD1823181.1"/>
    </source>
</evidence>
<dbReference type="Pfam" id="PF17171">
    <property type="entry name" value="GST_C_6"/>
    <property type="match status" value="1"/>
</dbReference>
<evidence type="ECO:0000259" key="10">
    <source>
        <dbReference type="Pfam" id="PF17172"/>
    </source>
</evidence>
<evidence type="ECO:0000256" key="7">
    <source>
        <dbReference type="SAM" id="MobiDB-lite"/>
    </source>
</evidence>
<dbReference type="InterPro" id="IPR050931">
    <property type="entry name" value="Mito_Protein_Transport_Metaxin"/>
</dbReference>
<dbReference type="GO" id="GO:0006626">
    <property type="term" value="P:protein targeting to mitochondrion"/>
    <property type="evidence" value="ECO:0007669"/>
    <property type="project" value="TreeGrafter"/>
</dbReference>
<dbReference type="GO" id="GO:0007005">
    <property type="term" value="P:mitochondrion organization"/>
    <property type="evidence" value="ECO:0007669"/>
    <property type="project" value="InterPro"/>
</dbReference>
<protein>
    <recommendedName>
        <fullName evidence="6">Metaxin</fullName>
    </recommendedName>
</protein>
<dbReference type="PIRSF" id="PIRSF038150">
    <property type="entry name" value="Metaxin"/>
    <property type="match status" value="1"/>
</dbReference>
<comment type="similarity">
    <text evidence="2 6">Belongs to the metaxin family.</text>
</comment>
<comment type="subcellular location">
    <subcellularLocation>
        <location evidence="1 6">Mitochondrion outer membrane</location>
    </subcellularLocation>
</comment>
<dbReference type="GO" id="GO:0001401">
    <property type="term" value="C:SAM complex"/>
    <property type="evidence" value="ECO:0007669"/>
    <property type="project" value="InterPro"/>
</dbReference>
<feature type="domain" description="Thioredoxin-like fold" evidence="10">
    <location>
        <begin position="40"/>
        <end position="134"/>
    </location>
</feature>
<reference evidence="11" key="1">
    <citation type="submission" date="2020-07" db="EMBL/GenBank/DDBJ databases">
        <authorList>
            <person name="Lin J."/>
        </authorList>
    </citation>
    <scope>NUCLEOTIDE SEQUENCE</scope>
</reference>
<dbReference type="InterPro" id="IPR012336">
    <property type="entry name" value="Thioredoxin-like_fold"/>
</dbReference>
<dbReference type="SUPFAM" id="SSF47616">
    <property type="entry name" value="GST C-terminal domain-like"/>
    <property type="match status" value="1"/>
</dbReference>
<dbReference type="EMBL" id="LR862142">
    <property type="protein sequence ID" value="CAD1823181.1"/>
    <property type="molecule type" value="Genomic_DNA"/>
</dbReference>
<evidence type="ECO:0000256" key="1">
    <source>
        <dbReference type="ARBA" id="ARBA00004294"/>
    </source>
</evidence>
<keyword evidence="3 6" id="KW-1000">Mitochondrion outer membrane</keyword>
<evidence type="ECO:0000256" key="8">
    <source>
        <dbReference type="SAM" id="Phobius"/>
    </source>
</evidence>
<organism evidence="11">
    <name type="scientific">Ananas comosus var. bracteatus</name>
    <name type="common">red pineapple</name>
    <dbReference type="NCBI Taxonomy" id="296719"/>
    <lineage>
        <taxon>Eukaryota</taxon>
        <taxon>Viridiplantae</taxon>
        <taxon>Streptophyta</taxon>
        <taxon>Embryophyta</taxon>
        <taxon>Tracheophyta</taxon>
        <taxon>Spermatophyta</taxon>
        <taxon>Magnoliopsida</taxon>
        <taxon>Liliopsida</taxon>
        <taxon>Poales</taxon>
        <taxon>Bromeliaceae</taxon>
        <taxon>Bromelioideae</taxon>
        <taxon>Ananas</taxon>
    </lineage>
</organism>
<dbReference type="PANTHER" id="PTHR12289:SF41">
    <property type="entry name" value="FAILED AXON CONNECTIONS-RELATED"/>
    <property type="match status" value="1"/>
</dbReference>
<sequence length="349" mass="39105">MGDAAKSAAEAAEEAAEEGRRRRLVLVARKGGFGLPTACPSCLPAYLYLRLARVPFDLEFDLAYPDADHIPYVEYGDYVAFNSERGGVIECLKEDKIVDLDSSKLASHLIPELLSTKAMVTSWLADAVQYELWVAIDRSVAHKIYFSDLPWPIGKVLHWKKSREVKQLLSITNVNAEEKAEEIYRNANSAYDALSMRLGDQVFFFDNRPTEVDALFLGHALFVLHVLPDTSVLRSNLLKHENLVKYAEHLKVDLLENGSSSSSSSSLPRPPFETSTSSTPRRRASPGWSSKPKPKTKRERTEEEKTFRRRAKYFLAAQLVAVLVFLSLMGGADSSELDDGDDEIAYEEE</sequence>
<dbReference type="AlphaFoldDB" id="A0A6V7NX62"/>
<feature type="region of interest" description="Disordered" evidence="7">
    <location>
        <begin position="258"/>
        <end position="304"/>
    </location>
</feature>
<gene>
    <name evidence="11" type="ORF">CB5_LOCUS6392</name>
</gene>
<evidence type="ECO:0000256" key="5">
    <source>
        <dbReference type="ARBA" id="ARBA00023136"/>
    </source>
</evidence>
<feature type="compositionally biased region" description="Low complexity" evidence="7">
    <location>
        <begin position="259"/>
        <end position="279"/>
    </location>
</feature>
<dbReference type="InterPro" id="IPR033468">
    <property type="entry name" value="Metaxin_GST"/>
</dbReference>
<dbReference type="PANTHER" id="PTHR12289">
    <property type="entry name" value="METAXIN RELATED"/>
    <property type="match status" value="1"/>
</dbReference>
<dbReference type="InterPro" id="IPR017410">
    <property type="entry name" value="Metaxin1/3"/>
</dbReference>
<feature type="domain" description="Metaxin glutathione S-transferase" evidence="9">
    <location>
        <begin position="187"/>
        <end position="249"/>
    </location>
</feature>
<proteinExistence type="inferred from homology"/>
<keyword evidence="5 8" id="KW-0472">Membrane</keyword>
<accession>A0A6V7NX62</accession>
<evidence type="ECO:0000256" key="4">
    <source>
        <dbReference type="ARBA" id="ARBA00023128"/>
    </source>
</evidence>
<feature type="transmembrane region" description="Helical" evidence="8">
    <location>
        <begin position="313"/>
        <end position="332"/>
    </location>
</feature>
<keyword evidence="8" id="KW-0812">Transmembrane</keyword>
<keyword evidence="4" id="KW-0496">Mitochondrion</keyword>
<comment type="function">
    <text evidence="6">Involved in transport of proteins into the mitochondrion.</text>
</comment>
<name>A0A6V7NX62_ANACO</name>
<keyword evidence="8" id="KW-1133">Transmembrane helix</keyword>
<evidence type="ECO:0000256" key="6">
    <source>
        <dbReference type="PIRNR" id="PIRNR038150"/>
    </source>
</evidence>
<dbReference type="Pfam" id="PF17172">
    <property type="entry name" value="GST_N_4"/>
    <property type="match status" value="1"/>
</dbReference>
<evidence type="ECO:0000256" key="2">
    <source>
        <dbReference type="ARBA" id="ARBA00009170"/>
    </source>
</evidence>
<dbReference type="InterPro" id="IPR036282">
    <property type="entry name" value="Glutathione-S-Trfase_C_sf"/>
</dbReference>